<dbReference type="AlphaFoldDB" id="D2A673"/>
<reference evidence="2 3" key="2">
    <citation type="journal article" date="2010" name="Nucleic Acids Res.">
        <title>BeetleBase in 2010: revisions to provide comprehensive genomic information for Tribolium castaneum.</title>
        <authorList>
            <person name="Kim H.S."/>
            <person name="Murphy T."/>
            <person name="Xia J."/>
            <person name="Caragea D."/>
            <person name="Park Y."/>
            <person name="Beeman R.W."/>
            <person name="Lorenzen M.D."/>
            <person name="Butcher S."/>
            <person name="Manak J.R."/>
            <person name="Brown S.J."/>
        </authorList>
    </citation>
    <scope>GENOME REANNOTATION</scope>
    <source>
        <strain evidence="2 3">Georgia GA2</strain>
    </source>
</reference>
<dbReference type="GO" id="GO:0007608">
    <property type="term" value="P:sensory perception of smell"/>
    <property type="evidence" value="ECO:0000318"/>
    <property type="project" value="GO_Central"/>
</dbReference>
<dbReference type="FunCoup" id="D2A673">
    <property type="interactions" value="40"/>
</dbReference>
<feature type="chain" id="PRO_5007310006" evidence="1">
    <location>
        <begin position="19"/>
        <end position="138"/>
    </location>
</feature>
<keyword evidence="3" id="KW-1185">Reference proteome</keyword>
<evidence type="ECO:0000313" key="3">
    <source>
        <dbReference type="Proteomes" id="UP000007266"/>
    </source>
</evidence>
<accession>D2A673</accession>
<dbReference type="Pfam" id="PF01395">
    <property type="entry name" value="PBP_GOBP"/>
    <property type="match status" value="1"/>
</dbReference>
<dbReference type="InterPro" id="IPR036728">
    <property type="entry name" value="PBP_GOBP_sf"/>
</dbReference>
<dbReference type="GO" id="GO:0005615">
    <property type="term" value="C:extracellular space"/>
    <property type="evidence" value="ECO:0000318"/>
    <property type="project" value="GO_Central"/>
</dbReference>
<dbReference type="GO" id="GO:0005549">
    <property type="term" value="F:odorant binding"/>
    <property type="evidence" value="ECO:0007669"/>
    <property type="project" value="InterPro"/>
</dbReference>
<reference evidence="2 3" key="1">
    <citation type="journal article" date="2008" name="Nature">
        <title>The genome of the model beetle and pest Tribolium castaneum.</title>
        <authorList>
            <consortium name="Tribolium Genome Sequencing Consortium"/>
            <person name="Richards S."/>
            <person name="Gibbs R.A."/>
            <person name="Weinstock G.M."/>
            <person name="Brown S.J."/>
            <person name="Denell R."/>
            <person name="Beeman R.W."/>
            <person name="Gibbs R."/>
            <person name="Beeman R.W."/>
            <person name="Brown S.J."/>
            <person name="Bucher G."/>
            <person name="Friedrich M."/>
            <person name="Grimmelikhuijzen C.J."/>
            <person name="Klingler M."/>
            <person name="Lorenzen M."/>
            <person name="Richards S."/>
            <person name="Roth S."/>
            <person name="Schroder R."/>
            <person name="Tautz D."/>
            <person name="Zdobnov E.M."/>
            <person name="Muzny D."/>
            <person name="Gibbs R.A."/>
            <person name="Weinstock G.M."/>
            <person name="Attaway T."/>
            <person name="Bell S."/>
            <person name="Buhay C.J."/>
            <person name="Chandrabose M.N."/>
            <person name="Chavez D."/>
            <person name="Clerk-Blankenburg K.P."/>
            <person name="Cree A."/>
            <person name="Dao M."/>
            <person name="Davis C."/>
            <person name="Chacko J."/>
            <person name="Dinh H."/>
            <person name="Dugan-Rocha S."/>
            <person name="Fowler G."/>
            <person name="Garner T.T."/>
            <person name="Garnes J."/>
            <person name="Gnirke A."/>
            <person name="Hawes A."/>
            <person name="Hernandez J."/>
            <person name="Hines S."/>
            <person name="Holder M."/>
            <person name="Hume J."/>
            <person name="Jhangiani S.N."/>
            <person name="Joshi V."/>
            <person name="Khan Z.M."/>
            <person name="Jackson L."/>
            <person name="Kovar C."/>
            <person name="Kowis A."/>
            <person name="Lee S."/>
            <person name="Lewis L.R."/>
            <person name="Margolis J."/>
            <person name="Morgan M."/>
            <person name="Nazareth L.V."/>
            <person name="Nguyen N."/>
            <person name="Okwuonu G."/>
            <person name="Parker D."/>
            <person name="Richards S."/>
            <person name="Ruiz S.J."/>
            <person name="Santibanez J."/>
            <person name="Savard J."/>
            <person name="Scherer S.E."/>
            <person name="Schneider B."/>
            <person name="Sodergren E."/>
            <person name="Tautz D."/>
            <person name="Vattahil S."/>
            <person name="Villasana D."/>
            <person name="White C.S."/>
            <person name="Wright R."/>
            <person name="Park Y."/>
            <person name="Beeman R.W."/>
            <person name="Lord J."/>
            <person name="Oppert B."/>
            <person name="Lorenzen M."/>
            <person name="Brown S."/>
            <person name="Wang L."/>
            <person name="Savard J."/>
            <person name="Tautz D."/>
            <person name="Richards S."/>
            <person name="Weinstock G."/>
            <person name="Gibbs R.A."/>
            <person name="Liu Y."/>
            <person name="Worley K."/>
            <person name="Weinstock G."/>
            <person name="Elsik C.G."/>
            <person name="Reese J.T."/>
            <person name="Elhaik E."/>
            <person name="Landan G."/>
            <person name="Graur D."/>
            <person name="Arensburger P."/>
            <person name="Atkinson P."/>
            <person name="Beeman R.W."/>
            <person name="Beidler J."/>
            <person name="Brown S.J."/>
            <person name="Demuth J.P."/>
            <person name="Drury D.W."/>
            <person name="Du Y.Z."/>
            <person name="Fujiwara H."/>
            <person name="Lorenzen M."/>
            <person name="Maselli V."/>
            <person name="Osanai M."/>
            <person name="Park Y."/>
            <person name="Robertson H.M."/>
            <person name="Tu Z."/>
            <person name="Wang J.J."/>
            <person name="Wang S."/>
            <person name="Richards S."/>
            <person name="Song H."/>
            <person name="Zhang L."/>
            <person name="Sodergren E."/>
            <person name="Werner D."/>
            <person name="Stanke M."/>
            <person name="Morgenstern B."/>
            <person name="Solovyev V."/>
            <person name="Kosarev P."/>
            <person name="Brown G."/>
            <person name="Chen H.C."/>
            <person name="Ermolaeva O."/>
            <person name="Hlavina W."/>
            <person name="Kapustin Y."/>
            <person name="Kiryutin B."/>
            <person name="Kitts P."/>
            <person name="Maglott D."/>
            <person name="Pruitt K."/>
            <person name="Sapojnikov V."/>
            <person name="Souvorov A."/>
            <person name="Mackey A.J."/>
            <person name="Waterhouse R.M."/>
            <person name="Wyder S."/>
            <person name="Zdobnov E.M."/>
            <person name="Zdobnov E.M."/>
            <person name="Wyder S."/>
            <person name="Kriventseva E.V."/>
            <person name="Kadowaki T."/>
            <person name="Bork P."/>
            <person name="Aranda M."/>
            <person name="Bao R."/>
            <person name="Beermann A."/>
            <person name="Berns N."/>
            <person name="Bolognesi R."/>
            <person name="Bonneton F."/>
            <person name="Bopp D."/>
            <person name="Brown S.J."/>
            <person name="Bucher G."/>
            <person name="Butts T."/>
            <person name="Chaumot A."/>
            <person name="Denell R.E."/>
            <person name="Ferrier D.E."/>
            <person name="Friedrich M."/>
            <person name="Gordon C.M."/>
            <person name="Jindra M."/>
            <person name="Klingler M."/>
            <person name="Lan Q."/>
            <person name="Lattorff H.M."/>
            <person name="Laudet V."/>
            <person name="von Levetsow C."/>
            <person name="Liu Z."/>
            <person name="Lutz R."/>
            <person name="Lynch J.A."/>
            <person name="da Fonseca R.N."/>
            <person name="Posnien N."/>
            <person name="Reuter R."/>
            <person name="Roth S."/>
            <person name="Savard J."/>
            <person name="Schinko J.B."/>
            <person name="Schmitt C."/>
            <person name="Schoppmeier M."/>
            <person name="Schroder R."/>
            <person name="Shippy T.D."/>
            <person name="Simonnet F."/>
            <person name="Marques-Souza H."/>
            <person name="Tautz D."/>
            <person name="Tomoyasu Y."/>
            <person name="Trauner J."/>
            <person name="Van der Zee M."/>
            <person name="Vervoort M."/>
            <person name="Wittkopp N."/>
            <person name="Wimmer E.A."/>
            <person name="Yang X."/>
            <person name="Jones A.K."/>
            <person name="Sattelle D.B."/>
            <person name="Ebert P.R."/>
            <person name="Nelson D."/>
            <person name="Scott J.G."/>
            <person name="Beeman R.W."/>
            <person name="Muthukrishnan S."/>
            <person name="Kramer K.J."/>
            <person name="Arakane Y."/>
            <person name="Beeman R.W."/>
            <person name="Zhu Q."/>
            <person name="Hogenkamp D."/>
            <person name="Dixit R."/>
            <person name="Oppert B."/>
            <person name="Jiang H."/>
            <person name="Zou Z."/>
            <person name="Marshall J."/>
            <person name="Elpidina E."/>
            <person name="Vinokurov K."/>
            <person name="Oppert C."/>
            <person name="Zou Z."/>
            <person name="Evans J."/>
            <person name="Lu Z."/>
            <person name="Zhao P."/>
            <person name="Sumathipala N."/>
            <person name="Altincicek B."/>
            <person name="Vilcinskas A."/>
            <person name="Williams M."/>
            <person name="Hultmark D."/>
            <person name="Hetru C."/>
            <person name="Jiang H."/>
            <person name="Grimmelikhuijzen C.J."/>
            <person name="Hauser F."/>
            <person name="Cazzamali G."/>
            <person name="Williamson M."/>
            <person name="Park Y."/>
            <person name="Li B."/>
            <person name="Tanaka Y."/>
            <person name="Predel R."/>
            <person name="Neupert S."/>
            <person name="Schachtner J."/>
            <person name="Verleyen P."/>
            <person name="Raible F."/>
            <person name="Bork P."/>
            <person name="Friedrich M."/>
            <person name="Walden K.K."/>
            <person name="Robertson H.M."/>
            <person name="Angeli S."/>
            <person name="Foret S."/>
            <person name="Bucher G."/>
            <person name="Schuetz S."/>
            <person name="Maleszka R."/>
            <person name="Wimmer E.A."/>
            <person name="Beeman R.W."/>
            <person name="Lorenzen M."/>
            <person name="Tomoyasu Y."/>
            <person name="Miller S.C."/>
            <person name="Grossmann D."/>
            <person name="Bucher G."/>
        </authorList>
    </citation>
    <scope>NUCLEOTIDE SEQUENCE [LARGE SCALE GENOMIC DNA]</scope>
    <source>
        <strain evidence="2 3">Georgia GA2</strain>
    </source>
</reference>
<dbReference type="KEGG" id="tca:103313402"/>
<dbReference type="Proteomes" id="UP000007266">
    <property type="component" value="Linkage group 6"/>
</dbReference>
<proteinExistence type="predicted"/>
<dbReference type="Gene3D" id="1.10.238.20">
    <property type="entry name" value="Pheromone/general odorant binding protein domain"/>
    <property type="match status" value="1"/>
</dbReference>
<dbReference type="STRING" id="7070.D2A673"/>
<dbReference type="SMR" id="D2A673"/>
<protein>
    <submittedName>
        <fullName evidence="2">Odorant binding protein 2</fullName>
    </submittedName>
</protein>
<feature type="signal peptide" evidence="1">
    <location>
        <begin position="1"/>
        <end position="18"/>
    </location>
</feature>
<name>D2A673_TRICA</name>
<gene>
    <name evidence="2" type="primary">TcOBP6E</name>
    <name evidence="2" type="ORF">TcasGA2_TC015042</name>
</gene>
<dbReference type="EMBL" id="KQ971346">
    <property type="protein sequence ID" value="EFA05676.2"/>
    <property type="molecule type" value="Genomic_DNA"/>
</dbReference>
<evidence type="ECO:0000256" key="1">
    <source>
        <dbReference type="SAM" id="SignalP"/>
    </source>
</evidence>
<organism evidence="2 3">
    <name type="scientific">Tribolium castaneum</name>
    <name type="common">Red flour beetle</name>
    <dbReference type="NCBI Taxonomy" id="7070"/>
    <lineage>
        <taxon>Eukaryota</taxon>
        <taxon>Metazoa</taxon>
        <taxon>Ecdysozoa</taxon>
        <taxon>Arthropoda</taxon>
        <taxon>Hexapoda</taxon>
        <taxon>Insecta</taxon>
        <taxon>Pterygota</taxon>
        <taxon>Neoptera</taxon>
        <taxon>Endopterygota</taxon>
        <taxon>Coleoptera</taxon>
        <taxon>Polyphaga</taxon>
        <taxon>Cucujiformia</taxon>
        <taxon>Tenebrionidae</taxon>
        <taxon>Tenebrionidae incertae sedis</taxon>
        <taxon>Tribolium</taxon>
    </lineage>
</organism>
<dbReference type="InParanoid" id="D2A673"/>
<dbReference type="SUPFAM" id="SSF47565">
    <property type="entry name" value="Insect pheromone/odorant-binding proteins"/>
    <property type="match status" value="1"/>
</dbReference>
<dbReference type="HOGENOM" id="CLU_1930245_0_0_1"/>
<evidence type="ECO:0000313" key="2">
    <source>
        <dbReference type="EMBL" id="EFA05676.2"/>
    </source>
</evidence>
<dbReference type="OrthoDB" id="6718651at2759"/>
<sequence length="138" mass="15697">MNPITSVILTFLFVFSFGEKESEEALQQIFTELDGPAAELRDQCLEKNSMKVTDLKTYNTSNDIPEKELCFYKCFYEGVEFIDANGNLNVNNMKEIPAISELGDEVLNEITACVEKIGKIRCCGDLRKIEQCYQNITM</sequence>
<dbReference type="InterPro" id="IPR006170">
    <property type="entry name" value="PBP/GOBP"/>
</dbReference>
<keyword evidence="1" id="KW-0732">Signal</keyword>
<dbReference type="CDD" id="cd23992">
    <property type="entry name" value="PBP_GOBP"/>
    <property type="match status" value="1"/>
</dbReference>